<dbReference type="AlphaFoldDB" id="A0A417Y1R1"/>
<dbReference type="Proteomes" id="UP000283644">
    <property type="component" value="Unassembled WGS sequence"/>
</dbReference>
<dbReference type="Pfam" id="PF13302">
    <property type="entry name" value="Acetyltransf_3"/>
    <property type="match status" value="1"/>
</dbReference>
<dbReference type="RefSeq" id="WP_118925887.1">
    <property type="nucleotide sequence ID" value="NZ_QXGH01000017.1"/>
</dbReference>
<proteinExistence type="predicted"/>
<sequence length="169" mass="18951">MHGSDDCLQFRRAVAADLEELVAFQEEAAVVGLANIFPQDQHPFPRAAILARWREEIANPGIAVYVSSTSDNQLTGFAARRGDEVLHFGTALATWGSGMASELHEALVATFPPEVGRIRLLVFKENHRARRFWEKHGWEATGERMRSTYPPYAVLLRYELMLADRTPGS</sequence>
<reference evidence="2 3" key="1">
    <citation type="submission" date="2018-09" db="EMBL/GenBank/DDBJ databases">
        <title>Genome sequencing of Nocardioides immobilis CCTCC AB 2017083 for comparison to Nocardioides silvaticus.</title>
        <authorList>
            <person name="Li C."/>
            <person name="Wang G."/>
        </authorList>
    </citation>
    <scope>NUCLEOTIDE SEQUENCE [LARGE SCALE GENOMIC DNA]</scope>
    <source>
        <strain evidence="2 3">CCTCC AB 2017083</strain>
    </source>
</reference>
<keyword evidence="2" id="KW-0808">Transferase</keyword>
<evidence type="ECO:0000313" key="3">
    <source>
        <dbReference type="Proteomes" id="UP000283644"/>
    </source>
</evidence>
<dbReference type="EMBL" id="QXGH01000017">
    <property type="protein sequence ID" value="RHW26474.1"/>
    <property type="molecule type" value="Genomic_DNA"/>
</dbReference>
<dbReference type="OrthoDB" id="9799092at2"/>
<dbReference type="Gene3D" id="3.40.630.30">
    <property type="match status" value="1"/>
</dbReference>
<dbReference type="InterPro" id="IPR000182">
    <property type="entry name" value="GNAT_dom"/>
</dbReference>
<name>A0A417Y1R1_9ACTN</name>
<comment type="caution">
    <text evidence="2">The sequence shown here is derived from an EMBL/GenBank/DDBJ whole genome shotgun (WGS) entry which is preliminary data.</text>
</comment>
<dbReference type="PROSITE" id="PS51186">
    <property type="entry name" value="GNAT"/>
    <property type="match status" value="1"/>
</dbReference>
<keyword evidence="3" id="KW-1185">Reference proteome</keyword>
<feature type="domain" description="N-acetyltransferase" evidence="1">
    <location>
        <begin position="8"/>
        <end position="161"/>
    </location>
</feature>
<organism evidence="2 3">
    <name type="scientific">Nocardioides immobilis</name>
    <dbReference type="NCBI Taxonomy" id="2049295"/>
    <lineage>
        <taxon>Bacteria</taxon>
        <taxon>Bacillati</taxon>
        <taxon>Actinomycetota</taxon>
        <taxon>Actinomycetes</taxon>
        <taxon>Propionibacteriales</taxon>
        <taxon>Nocardioidaceae</taxon>
        <taxon>Nocardioides</taxon>
    </lineage>
</organism>
<evidence type="ECO:0000313" key="2">
    <source>
        <dbReference type="EMBL" id="RHW26474.1"/>
    </source>
</evidence>
<protein>
    <submittedName>
        <fullName evidence="2">N-acetyltransferase</fullName>
    </submittedName>
</protein>
<dbReference type="InterPro" id="IPR016181">
    <property type="entry name" value="Acyl_CoA_acyltransferase"/>
</dbReference>
<dbReference type="GO" id="GO:0016747">
    <property type="term" value="F:acyltransferase activity, transferring groups other than amino-acyl groups"/>
    <property type="evidence" value="ECO:0007669"/>
    <property type="project" value="InterPro"/>
</dbReference>
<evidence type="ECO:0000259" key="1">
    <source>
        <dbReference type="PROSITE" id="PS51186"/>
    </source>
</evidence>
<dbReference type="SUPFAM" id="SSF55729">
    <property type="entry name" value="Acyl-CoA N-acyltransferases (Nat)"/>
    <property type="match status" value="1"/>
</dbReference>
<gene>
    <name evidence="2" type="ORF">D0Z08_14180</name>
</gene>
<accession>A0A417Y1R1</accession>